<sequence length="287" mass="31353">MGEVYPAFFQAPQHRPKPTKTEAEGIPLIDLSVLNQSSVSEDDLARLRNLQKAATEAVEEISRNGLKVLDDKVENFASGAWQALGNAFKGGSTLVHQLENSALIFAESVQHGSLPGSTPSIIEIGKALTDKGMQVLELVGKETLDLLISETGMDTNKRSGEDGGIDDDQYPEEVTFDRCFYIYGGPEQLEELEALSNHYALLFNRRKAKLSSEQISVCGGKLKQVQQIFYLTSEFDGSGVDSEKWKKVDAGVESTADEIKTLHDSSVKKAAELAAGYCCHPFIISFC</sequence>
<proteinExistence type="predicted"/>
<evidence type="ECO:0000259" key="1">
    <source>
        <dbReference type="Pfam" id="PF25074"/>
    </source>
</evidence>
<dbReference type="AlphaFoldDB" id="A0AAV1D9Z6"/>
<dbReference type="Proteomes" id="UP001161247">
    <property type="component" value="Chromosome 4"/>
</dbReference>
<feature type="domain" description="DUF7798" evidence="1">
    <location>
        <begin position="174"/>
        <end position="278"/>
    </location>
</feature>
<evidence type="ECO:0000313" key="2">
    <source>
        <dbReference type="EMBL" id="CAI9104403.1"/>
    </source>
</evidence>
<dbReference type="PANTHER" id="PTHR36011:SF1">
    <property type="entry name" value="BAT2 DOMAIN PROTEIN"/>
    <property type="match status" value="1"/>
</dbReference>
<keyword evidence="3" id="KW-1185">Reference proteome</keyword>
<dbReference type="InterPro" id="IPR056700">
    <property type="entry name" value="DUF7798"/>
</dbReference>
<gene>
    <name evidence="2" type="ORF">OLC1_LOCUS13336</name>
</gene>
<name>A0AAV1D9Z6_OLDCO</name>
<dbReference type="EMBL" id="OX459121">
    <property type="protein sequence ID" value="CAI9104403.1"/>
    <property type="molecule type" value="Genomic_DNA"/>
</dbReference>
<reference evidence="2" key="1">
    <citation type="submission" date="2023-03" db="EMBL/GenBank/DDBJ databases">
        <authorList>
            <person name="Julca I."/>
        </authorList>
    </citation>
    <scope>NUCLEOTIDE SEQUENCE</scope>
</reference>
<protein>
    <submittedName>
        <fullName evidence="2">OLC1v1003065C1</fullName>
    </submittedName>
</protein>
<accession>A0AAV1D9Z6</accession>
<dbReference type="PANTHER" id="PTHR36011">
    <property type="entry name" value="BAT2 DOMAIN PROTEIN"/>
    <property type="match status" value="1"/>
</dbReference>
<dbReference type="Pfam" id="PF25074">
    <property type="entry name" value="DUF7798"/>
    <property type="match status" value="1"/>
</dbReference>
<organism evidence="2 3">
    <name type="scientific">Oldenlandia corymbosa var. corymbosa</name>
    <dbReference type="NCBI Taxonomy" id="529605"/>
    <lineage>
        <taxon>Eukaryota</taxon>
        <taxon>Viridiplantae</taxon>
        <taxon>Streptophyta</taxon>
        <taxon>Embryophyta</taxon>
        <taxon>Tracheophyta</taxon>
        <taxon>Spermatophyta</taxon>
        <taxon>Magnoliopsida</taxon>
        <taxon>eudicotyledons</taxon>
        <taxon>Gunneridae</taxon>
        <taxon>Pentapetalae</taxon>
        <taxon>asterids</taxon>
        <taxon>lamiids</taxon>
        <taxon>Gentianales</taxon>
        <taxon>Rubiaceae</taxon>
        <taxon>Rubioideae</taxon>
        <taxon>Spermacoceae</taxon>
        <taxon>Hedyotis-Oldenlandia complex</taxon>
        <taxon>Oldenlandia</taxon>
    </lineage>
</organism>
<evidence type="ECO:0000313" key="3">
    <source>
        <dbReference type="Proteomes" id="UP001161247"/>
    </source>
</evidence>